<comment type="subcellular location">
    <subcellularLocation>
        <location evidence="1">Cell projection</location>
        <location evidence="1">Cilium</location>
        <location evidence="1">Flagellum</location>
    </subcellularLocation>
    <subcellularLocation>
        <location evidence="2">Cytoplasm</location>
    </subcellularLocation>
</comment>
<evidence type="ECO:0000256" key="3">
    <source>
        <dbReference type="ARBA" id="ARBA00022490"/>
    </source>
</evidence>
<feature type="repeat" description="WD" evidence="13">
    <location>
        <begin position="620"/>
        <end position="653"/>
    </location>
</feature>
<dbReference type="Proteomes" id="UP000504633">
    <property type="component" value="Unplaced"/>
</dbReference>
<evidence type="ECO:0000256" key="6">
    <source>
        <dbReference type="ARBA" id="ARBA00022846"/>
    </source>
</evidence>
<accession>A0A6J1LXX4</accession>
<keyword evidence="8" id="KW-0966">Cell projection</keyword>
<comment type="subunit">
    <text evidence="12">Microtubule inner protein component of sperm flagellar doublet microtubules. Interacts with BRCA2. Interacts with the CCT chaperonin complex. Interacts with HSP70. Interacts with AK8. Interacts with CFAP45. Interacts with DNAI1. Interacts with IQDC.</text>
</comment>
<dbReference type="OrthoDB" id="6252103at2759"/>
<feature type="repeat" description="WD" evidence="13">
    <location>
        <begin position="450"/>
        <end position="484"/>
    </location>
</feature>
<gene>
    <name evidence="15" type="primary">LOC111601028</name>
</gene>
<evidence type="ECO:0000313" key="14">
    <source>
        <dbReference type="Proteomes" id="UP000504633"/>
    </source>
</evidence>
<comment type="similarity">
    <text evidence="9">Belongs to the CFAP52 family.</text>
</comment>
<evidence type="ECO:0000256" key="9">
    <source>
        <dbReference type="ARBA" id="ARBA00029456"/>
    </source>
</evidence>
<dbReference type="FunFam" id="2.130.10.10:FF:000568">
    <property type="entry name" value="Cilia-and flagella-associated protein 52"/>
    <property type="match status" value="1"/>
</dbReference>
<evidence type="ECO:0000256" key="5">
    <source>
        <dbReference type="ARBA" id="ARBA00022737"/>
    </source>
</evidence>
<dbReference type="SUPFAM" id="SSF50978">
    <property type="entry name" value="WD40 repeat-like"/>
    <property type="match status" value="2"/>
</dbReference>
<dbReference type="InterPro" id="IPR036322">
    <property type="entry name" value="WD40_repeat_dom_sf"/>
</dbReference>
<dbReference type="Gene3D" id="2.130.10.10">
    <property type="entry name" value="YVTN repeat-like/Quinoprotein amine dehydrogenase"/>
    <property type="match status" value="3"/>
</dbReference>
<keyword evidence="5" id="KW-0677">Repeat</keyword>
<evidence type="ECO:0000256" key="2">
    <source>
        <dbReference type="ARBA" id="ARBA00004496"/>
    </source>
</evidence>
<dbReference type="PANTHER" id="PTHR13720:SF14">
    <property type="entry name" value="CILIA- AND FLAGELLA-ASSOCIATED PROTEIN 52"/>
    <property type="match status" value="1"/>
</dbReference>
<protein>
    <recommendedName>
        <fullName evidence="10">Cilia- and flagella-associated protein 52</fullName>
    </recommendedName>
</protein>
<keyword evidence="4 13" id="KW-0853">WD repeat</keyword>
<dbReference type="PROSITE" id="PS50294">
    <property type="entry name" value="WD_REPEATS_REGION"/>
    <property type="match status" value="3"/>
</dbReference>
<dbReference type="OMA" id="RIMVYNF"/>
<keyword evidence="14" id="KW-1185">Reference proteome</keyword>
<dbReference type="Pfam" id="PF00400">
    <property type="entry name" value="WD40"/>
    <property type="match status" value="5"/>
</dbReference>
<evidence type="ECO:0000313" key="15">
    <source>
        <dbReference type="RefSeq" id="XP_023173205.1"/>
    </source>
</evidence>
<reference evidence="15" key="1">
    <citation type="submission" date="2025-08" db="UniProtKB">
        <authorList>
            <consortium name="RefSeq"/>
        </authorList>
    </citation>
    <scope>IDENTIFICATION</scope>
    <source>
        <strain evidence="15">15085-1641.00</strain>
        <tissue evidence="15">Whole body</tissue>
    </source>
</reference>
<dbReference type="InterPro" id="IPR019775">
    <property type="entry name" value="WD40_repeat_CS"/>
</dbReference>
<comment type="function">
    <text evidence="11">Microtubule inner protein (MIP) part of the dynein-decorated doublet microtubules (DMTs) in cilia axoneme. Important for proper ciliary and flagellar beating. May act in cooperation with CFAP45 and axonemal dynein subunit DNAH11. May play a role in cell growth and/or survival.</text>
</comment>
<organism evidence="14 15">
    <name type="scientific">Drosophila hydei</name>
    <name type="common">Fruit fly</name>
    <dbReference type="NCBI Taxonomy" id="7224"/>
    <lineage>
        <taxon>Eukaryota</taxon>
        <taxon>Metazoa</taxon>
        <taxon>Ecdysozoa</taxon>
        <taxon>Arthropoda</taxon>
        <taxon>Hexapoda</taxon>
        <taxon>Insecta</taxon>
        <taxon>Pterygota</taxon>
        <taxon>Neoptera</taxon>
        <taxon>Endopterygota</taxon>
        <taxon>Diptera</taxon>
        <taxon>Brachycera</taxon>
        <taxon>Muscomorpha</taxon>
        <taxon>Ephydroidea</taxon>
        <taxon>Drosophilidae</taxon>
        <taxon>Drosophila</taxon>
    </lineage>
</organism>
<evidence type="ECO:0000256" key="13">
    <source>
        <dbReference type="PROSITE-ProRule" id="PRU00221"/>
    </source>
</evidence>
<feature type="repeat" description="WD" evidence="13">
    <location>
        <begin position="494"/>
        <end position="535"/>
    </location>
</feature>
<dbReference type="GO" id="GO:0005930">
    <property type="term" value="C:axoneme"/>
    <property type="evidence" value="ECO:0007669"/>
    <property type="project" value="UniProtKB-ARBA"/>
</dbReference>
<dbReference type="PANTHER" id="PTHR13720">
    <property type="entry name" value="WD-40 REPEAT PROTEIN"/>
    <property type="match status" value="1"/>
</dbReference>
<dbReference type="SMART" id="SM00320">
    <property type="entry name" value="WD40"/>
    <property type="match status" value="10"/>
</dbReference>
<dbReference type="GO" id="GO:0031514">
    <property type="term" value="C:motile cilium"/>
    <property type="evidence" value="ECO:0007669"/>
    <property type="project" value="UniProtKB-SubCell"/>
</dbReference>
<keyword evidence="7" id="KW-0969">Cilium</keyword>
<proteinExistence type="inferred from homology"/>
<dbReference type="KEGG" id="dhe:111601028"/>
<name>A0A6J1LXX4_DROHY</name>
<keyword evidence="3" id="KW-0963">Cytoplasm</keyword>
<evidence type="ECO:0000256" key="11">
    <source>
        <dbReference type="ARBA" id="ARBA00046056"/>
    </source>
</evidence>
<dbReference type="InterPro" id="IPR015943">
    <property type="entry name" value="WD40/YVTN_repeat-like_dom_sf"/>
</dbReference>
<evidence type="ECO:0000256" key="7">
    <source>
        <dbReference type="ARBA" id="ARBA00023069"/>
    </source>
</evidence>
<dbReference type="RefSeq" id="XP_023173205.1">
    <property type="nucleotide sequence ID" value="XM_023317437.2"/>
</dbReference>
<keyword evidence="6 15" id="KW-0282">Flagellum</keyword>
<evidence type="ECO:0000256" key="1">
    <source>
        <dbReference type="ARBA" id="ARBA00004230"/>
    </source>
</evidence>
<dbReference type="PROSITE" id="PS00678">
    <property type="entry name" value="WD_REPEATS_1"/>
    <property type="match status" value="1"/>
</dbReference>
<evidence type="ECO:0000256" key="10">
    <source>
        <dbReference type="ARBA" id="ARBA00029552"/>
    </source>
</evidence>
<dbReference type="PROSITE" id="PS50082">
    <property type="entry name" value="WD_REPEATS_2"/>
    <property type="match status" value="4"/>
</dbReference>
<feature type="repeat" description="WD" evidence="13">
    <location>
        <begin position="578"/>
        <end position="619"/>
    </location>
</feature>
<dbReference type="CDD" id="cd00200">
    <property type="entry name" value="WD40"/>
    <property type="match status" value="1"/>
</dbReference>
<evidence type="ECO:0000256" key="4">
    <source>
        <dbReference type="ARBA" id="ARBA00022574"/>
    </source>
</evidence>
<dbReference type="InterPro" id="IPR050630">
    <property type="entry name" value="WD_repeat_EMAP"/>
</dbReference>
<sequence>MIMANPVKDCKQLQPRAIFGINGKVENGVRQHPVTQAAIFPLGNKIAIADFNKNTQEFVAGHTNSISCLDVSKSGKYIASGQINHMGFRGYVIVWDYESRKELGRHDLHKVKVQAICFTAEERFVISIGGKDDGSVIVFDVQTFSPICRQAASRAISGNALTVRPMHNNPFFFLTAGDRHLRLWSIVREQKKLYVQDVHLASKSRTFYCARIDKKDEFAYLGTGTGDIIKIVLNCCDRDNVTRPGTSSGILGAFGTHNPRKPTGRDCNRYVNGVRALYVLEGGRLLIGAGNGDVELVEERTDVPLVNFRDYPGPTWPYLRVVKKTRVSGRVSSFVRSTPEKFYICTDTNEIYMLNIQSWVLKLMRTCHAKAVYFITFPKNYAAVFATAGHESIRIWSSNRKQELLRIMVYNFNCAAVRFSQDGTSIVSVWNDGIIRAFTPITGRLIYAIPNAHNKGCSALAIASTGRFIVTGGIEGQVRVWKIEPYRQNLVGVLKDHSGPITSLDINYLDTEVISACTDGSCVIWDISRMTRKQVVTANTQFMSVLYFPTGVQILTCGSDGRIIYWMVYNGALIRELTASKKSSVNCLSMNATGDYFVSVGSDLQVKLWDYNSGDVVGVGSEHASSVISAAYSPCGKNFVTGSTDGSLIIWDVPEDYWGMPNPPDGPSYQLPKAQAKGKAVVQSRVDSGTRVKPIPGENINGLLKATPKDDLCCVECPPCAKKDSKAADPIVECKIVPDVRKC</sequence>
<evidence type="ECO:0000256" key="12">
    <source>
        <dbReference type="ARBA" id="ARBA00047117"/>
    </source>
</evidence>
<dbReference type="AlphaFoldDB" id="A0A6J1LXX4"/>
<dbReference type="InterPro" id="IPR001680">
    <property type="entry name" value="WD40_rpt"/>
</dbReference>
<dbReference type="GeneID" id="111601028"/>
<evidence type="ECO:0000256" key="8">
    <source>
        <dbReference type="ARBA" id="ARBA00023273"/>
    </source>
</evidence>